<name>A0ABR3RF30_9PLEO</name>
<dbReference type="InterPro" id="IPR027417">
    <property type="entry name" value="P-loop_NTPase"/>
</dbReference>
<evidence type="ECO:0000259" key="1">
    <source>
        <dbReference type="Pfam" id="PF23232"/>
    </source>
</evidence>
<dbReference type="PANTHER" id="PTHR46411:SF4">
    <property type="entry name" value="AAA+ ATPASE DOMAIN-CONTAINING PROTEIN"/>
    <property type="match status" value="1"/>
</dbReference>
<dbReference type="EMBL" id="JAKIXB020000013">
    <property type="protein sequence ID" value="KAL1603054.1"/>
    <property type="molecule type" value="Genomic_DNA"/>
</dbReference>
<evidence type="ECO:0000313" key="3">
    <source>
        <dbReference type="Proteomes" id="UP001521222"/>
    </source>
</evidence>
<dbReference type="Pfam" id="PF23232">
    <property type="entry name" value="AAA_lid_13"/>
    <property type="match status" value="1"/>
</dbReference>
<accession>A0ABR3RF30</accession>
<keyword evidence="3" id="KW-1185">Reference proteome</keyword>
<protein>
    <recommendedName>
        <fullName evidence="1">AAA+ ATPase lid domain-containing protein</fullName>
    </recommendedName>
</protein>
<dbReference type="PANTHER" id="PTHR46411">
    <property type="entry name" value="FAMILY ATPASE, PUTATIVE-RELATED"/>
    <property type="match status" value="1"/>
</dbReference>
<dbReference type="Gene3D" id="3.40.50.300">
    <property type="entry name" value="P-loop containing nucleotide triphosphate hydrolases"/>
    <property type="match status" value="1"/>
</dbReference>
<dbReference type="InterPro" id="IPR056599">
    <property type="entry name" value="AAA_lid_fung"/>
</dbReference>
<reference evidence="2 3" key="1">
    <citation type="submission" date="2024-02" db="EMBL/GenBank/DDBJ databases">
        <title>De novo assembly and annotation of 12 fungi associated with fruit tree decline syndrome in Ontario, Canada.</title>
        <authorList>
            <person name="Sulman M."/>
            <person name="Ellouze W."/>
            <person name="Ilyukhin E."/>
        </authorList>
    </citation>
    <scope>NUCLEOTIDE SEQUENCE [LARGE SCALE GENOMIC DNA]</scope>
    <source>
        <strain evidence="2 3">M97-236</strain>
    </source>
</reference>
<sequence length="173" mass="19570">MAESAIEKLVMNNNNKDMIKAIAKTYTEKTQMFSADFIYGKGEGQVILLHGPPGTGKTLTAVFLRALDYFQGILFLTTNRVGQFDQAFMSRIHLSLGYEELSDSSRETIWENLFEKLLEDHRSEGEAGIKYDYYAKEYVTHNKELLALKWNGREIRNGKTALPSLTGSANSVF</sequence>
<evidence type="ECO:0000313" key="2">
    <source>
        <dbReference type="EMBL" id="KAL1603054.1"/>
    </source>
</evidence>
<organism evidence="2 3">
    <name type="scientific">Nothophoma quercina</name>
    <dbReference type="NCBI Taxonomy" id="749835"/>
    <lineage>
        <taxon>Eukaryota</taxon>
        <taxon>Fungi</taxon>
        <taxon>Dikarya</taxon>
        <taxon>Ascomycota</taxon>
        <taxon>Pezizomycotina</taxon>
        <taxon>Dothideomycetes</taxon>
        <taxon>Pleosporomycetidae</taxon>
        <taxon>Pleosporales</taxon>
        <taxon>Pleosporineae</taxon>
        <taxon>Didymellaceae</taxon>
        <taxon>Nothophoma</taxon>
    </lineage>
</organism>
<gene>
    <name evidence="2" type="ORF">SLS59_004710</name>
</gene>
<proteinExistence type="predicted"/>
<comment type="caution">
    <text evidence="2">The sequence shown here is derived from an EMBL/GenBank/DDBJ whole genome shotgun (WGS) entry which is preliminary data.</text>
</comment>
<feature type="domain" description="AAA+ ATPase lid" evidence="1">
    <location>
        <begin position="101"/>
        <end position="159"/>
    </location>
</feature>
<dbReference type="SUPFAM" id="SSF52540">
    <property type="entry name" value="P-loop containing nucleoside triphosphate hydrolases"/>
    <property type="match status" value="1"/>
</dbReference>
<dbReference type="Proteomes" id="UP001521222">
    <property type="component" value="Unassembled WGS sequence"/>
</dbReference>